<keyword evidence="1" id="KW-1133">Transmembrane helix</keyword>
<evidence type="ECO:0000256" key="1">
    <source>
        <dbReference type="SAM" id="Phobius"/>
    </source>
</evidence>
<dbReference type="AlphaFoldDB" id="A0A1H5TP20"/>
<reference evidence="2 3" key="1">
    <citation type="submission" date="2016-10" db="EMBL/GenBank/DDBJ databases">
        <authorList>
            <person name="de Groot N.N."/>
        </authorList>
    </citation>
    <scope>NUCLEOTIDE SEQUENCE [LARGE SCALE GENOMIC DNA]</scope>
    <source>
        <strain evidence="2 3">Nm13</strain>
    </source>
</reference>
<keyword evidence="1" id="KW-0472">Membrane</keyword>
<dbReference type="Proteomes" id="UP000236753">
    <property type="component" value="Unassembled WGS sequence"/>
</dbReference>
<dbReference type="EMBL" id="FNUX01000005">
    <property type="protein sequence ID" value="SEF64565.1"/>
    <property type="molecule type" value="Genomic_DNA"/>
</dbReference>
<evidence type="ECO:0000313" key="3">
    <source>
        <dbReference type="Proteomes" id="UP000236753"/>
    </source>
</evidence>
<proteinExistence type="predicted"/>
<accession>A0A1H5TP20</accession>
<feature type="transmembrane region" description="Helical" evidence="1">
    <location>
        <begin position="55"/>
        <end position="74"/>
    </location>
</feature>
<evidence type="ECO:0000313" key="2">
    <source>
        <dbReference type="EMBL" id="SEF64565.1"/>
    </source>
</evidence>
<name>A0A1H5TP20_9PROT</name>
<keyword evidence="1" id="KW-0812">Transmembrane</keyword>
<gene>
    <name evidence="2" type="ORF">SAMN05216334_10588</name>
</gene>
<protein>
    <submittedName>
        <fullName evidence="2">Uncharacterized protein</fullName>
    </submittedName>
</protein>
<organism evidence="2 3">
    <name type="scientific">Nitrosomonas ureae</name>
    <dbReference type="NCBI Taxonomy" id="44577"/>
    <lineage>
        <taxon>Bacteria</taxon>
        <taxon>Pseudomonadati</taxon>
        <taxon>Pseudomonadota</taxon>
        <taxon>Betaproteobacteria</taxon>
        <taxon>Nitrosomonadales</taxon>
        <taxon>Nitrosomonadaceae</taxon>
        <taxon>Nitrosomonas</taxon>
    </lineage>
</organism>
<sequence length="220" mass="23733">MSWSLASISLAYIMLVILVMYANTEDALLSTLSVRNVLDNTLKTHRRFHMKMQKMSLLSLVAALLFVSFNAMAACGDQVQTKLTQPAYANLNAILTPAQVTKFRNRLNAVVGPGTYNALLNEANTVAALITDGRVLITLPDGTVVVDTSKGAGNTYPNFQAKTINENHNSRIAILDAQLWACGVGLETKTSTSTGAVEVYLAKRLGAYLNSAGTVRLSHK</sequence>
<feature type="transmembrane region" description="Helical" evidence="1">
    <location>
        <begin position="6"/>
        <end position="23"/>
    </location>
</feature>